<feature type="compositionally biased region" description="Low complexity" evidence="1">
    <location>
        <begin position="8"/>
        <end position="22"/>
    </location>
</feature>
<protein>
    <submittedName>
        <fullName evidence="3">Uncharacterized protein</fullName>
    </submittedName>
</protein>
<reference evidence="3 4" key="1">
    <citation type="submission" date="2014-04" db="EMBL/GenBank/DDBJ databases">
        <authorList>
            <consortium name="DOE Joint Genome Institute"/>
            <person name="Kuo A."/>
            <person name="Girlanda M."/>
            <person name="Perotto S."/>
            <person name="Kohler A."/>
            <person name="Nagy L.G."/>
            <person name="Floudas D."/>
            <person name="Copeland A."/>
            <person name="Barry K.W."/>
            <person name="Cichocki N."/>
            <person name="Veneault-Fourrey C."/>
            <person name="LaButti K."/>
            <person name="Lindquist E.A."/>
            <person name="Lipzen A."/>
            <person name="Lundell T."/>
            <person name="Morin E."/>
            <person name="Murat C."/>
            <person name="Sun H."/>
            <person name="Tunlid A."/>
            <person name="Henrissat B."/>
            <person name="Grigoriev I.V."/>
            <person name="Hibbett D.S."/>
            <person name="Martin F."/>
            <person name="Nordberg H.P."/>
            <person name="Cantor M.N."/>
            <person name="Hua S.X."/>
        </authorList>
    </citation>
    <scope>NUCLEOTIDE SEQUENCE [LARGE SCALE GENOMIC DNA]</scope>
    <source>
        <strain evidence="3 4">MUT 4182</strain>
    </source>
</reference>
<proteinExistence type="predicted"/>
<name>A0A0C3QQK1_9AGAM</name>
<dbReference type="Proteomes" id="UP000054248">
    <property type="component" value="Unassembled WGS sequence"/>
</dbReference>
<dbReference type="EMBL" id="KN822968">
    <property type="protein sequence ID" value="KIO30801.1"/>
    <property type="molecule type" value="Genomic_DNA"/>
</dbReference>
<feature type="region of interest" description="Disordered" evidence="1">
    <location>
        <begin position="1"/>
        <end position="28"/>
    </location>
</feature>
<keyword evidence="2" id="KW-0812">Transmembrane</keyword>
<keyword evidence="2" id="KW-0472">Membrane</keyword>
<sequence>MFKTRKLPVLSDPSTSVPVSPSEDPPADSLPQARIPFLTHSLPMKLPLFLLFVCATVTTILARSLEYRSNLAQRKPKPLSDAVRRVVTRFAAMTRTLRRTPEPFEDALELLGHFSRDQQHTRPQLGYQFDVHCDIGYLIYYVNSDSGSLR</sequence>
<evidence type="ECO:0000256" key="2">
    <source>
        <dbReference type="SAM" id="Phobius"/>
    </source>
</evidence>
<dbReference type="AlphaFoldDB" id="A0A0C3QQK1"/>
<accession>A0A0C3QQK1</accession>
<dbReference type="HOGENOM" id="CLU_1741906_0_0_1"/>
<keyword evidence="4" id="KW-1185">Reference proteome</keyword>
<evidence type="ECO:0000313" key="4">
    <source>
        <dbReference type="Proteomes" id="UP000054248"/>
    </source>
</evidence>
<feature type="transmembrane region" description="Helical" evidence="2">
    <location>
        <begin position="46"/>
        <end position="65"/>
    </location>
</feature>
<keyword evidence="2" id="KW-1133">Transmembrane helix</keyword>
<evidence type="ECO:0000256" key="1">
    <source>
        <dbReference type="SAM" id="MobiDB-lite"/>
    </source>
</evidence>
<organism evidence="3 4">
    <name type="scientific">Tulasnella calospora MUT 4182</name>
    <dbReference type="NCBI Taxonomy" id="1051891"/>
    <lineage>
        <taxon>Eukaryota</taxon>
        <taxon>Fungi</taxon>
        <taxon>Dikarya</taxon>
        <taxon>Basidiomycota</taxon>
        <taxon>Agaricomycotina</taxon>
        <taxon>Agaricomycetes</taxon>
        <taxon>Cantharellales</taxon>
        <taxon>Tulasnellaceae</taxon>
        <taxon>Tulasnella</taxon>
    </lineage>
</organism>
<gene>
    <name evidence="3" type="ORF">M407DRAFT_20127</name>
</gene>
<evidence type="ECO:0000313" key="3">
    <source>
        <dbReference type="EMBL" id="KIO30801.1"/>
    </source>
</evidence>
<reference evidence="4" key="2">
    <citation type="submission" date="2015-01" db="EMBL/GenBank/DDBJ databases">
        <title>Evolutionary Origins and Diversification of the Mycorrhizal Mutualists.</title>
        <authorList>
            <consortium name="DOE Joint Genome Institute"/>
            <consortium name="Mycorrhizal Genomics Consortium"/>
            <person name="Kohler A."/>
            <person name="Kuo A."/>
            <person name="Nagy L.G."/>
            <person name="Floudas D."/>
            <person name="Copeland A."/>
            <person name="Barry K.W."/>
            <person name="Cichocki N."/>
            <person name="Veneault-Fourrey C."/>
            <person name="LaButti K."/>
            <person name="Lindquist E.A."/>
            <person name="Lipzen A."/>
            <person name="Lundell T."/>
            <person name="Morin E."/>
            <person name="Murat C."/>
            <person name="Riley R."/>
            <person name="Ohm R."/>
            <person name="Sun H."/>
            <person name="Tunlid A."/>
            <person name="Henrissat B."/>
            <person name="Grigoriev I.V."/>
            <person name="Hibbett D.S."/>
            <person name="Martin F."/>
        </authorList>
    </citation>
    <scope>NUCLEOTIDE SEQUENCE [LARGE SCALE GENOMIC DNA]</scope>
    <source>
        <strain evidence="4">MUT 4182</strain>
    </source>
</reference>